<dbReference type="PANTHER" id="PTHR32120">
    <property type="entry name" value="SMALL RIBOSOMAL SUBUNIT BIOGENESIS GTPASE RSGA"/>
    <property type="match status" value="1"/>
</dbReference>
<dbReference type="InterPro" id="IPR030378">
    <property type="entry name" value="G_CP_dom"/>
</dbReference>
<dbReference type="GO" id="GO:0042274">
    <property type="term" value="P:ribosomal small subunit biogenesis"/>
    <property type="evidence" value="ECO:0007669"/>
    <property type="project" value="UniProtKB-UniRule"/>
</dbReference>
<dbReference type="Proteomes" id="UP000076567">
    <property type="component" value="Unassembled WGS sequence"/>
</dbReference>
<keyword evidence="14" id="KW-1185">Reference proteome</keyword>
<comment type="function">
    <text evidence="10">One of several proteins that assist in the late maturation steps of the functional core of the 30S ribosomal subunit. Helps release RbfA from mature subunits. May play a role in the assembly of ribosomal proteins into the subunit. Circularly permuted GTPase that catalyzes slow GTP hydrolysis, GTPase activity is stimulated by the 30S ribosomal subunit.</text>
</comment>
<comment type="subunit">
    <text evidence="10">Monomer. Associates with 30S ribosomal subunit, binds 16S rRNA.</text>
</comment>
<dbReference type="AlphaFoldDB" id="A0A163QD12"/>
<dbReference type="Pfam" id="PF03193">
    <property type="entry name" value="RsgA_GTPase"/>
    <property type="match status" value="1"/>
</dbReference>
<dbReference type="Gene3D" id="3.40.50.300">
    <property type="entry name" value="P-loop containing nucleotide triphosphate hydrolases"/>
    <property type="match status" value="1"/>
</dbReference>
<dbReference type="GO" id="GO:0046872">
    <property type="term" value="F:metal ion binding"/>
    <property type="evidence" value="ECO:0007669"/>
    <property type="project" value="UniProtKB-KW"/>
</dbReference>
<dbReference type="OrthoDB" id="9809485at2"/>
<comment type="similarity">
    <text evidence="10">Belongs to the TRAFAC class YlqF/YawG GTPase family. RsgA subfamily.</text>
</comment>
<evidence type="ECO:0000256" key="4">
    <source>
        <dbReference type="ARBA" id="ARBA00022730"/>
    </source>
</evidence>
<dbReference type="GO" id="GO:0019843">
    <property type="term" value="F:rRNA binding"/>
    <property type="evidence" value="ECO:0007669"/>
    <property type="project" value="UniProtKB-KW"/>
</dbReference>
<dbReference type="InterPro" id="IPR012340">
    <property type="entry name" value="NA-bd_OB-fold"/>
</dbReference>
<dbReference type="SUPFAM" id="SSF50249">
    <property type="entry name" value="Nucleic acid-binding proteins"/>
    <property type="match status" value="1"/>
</dbReference>
<dbReference type="GO" id="GO:0003924">
    <property type="term" value="F:GTPase activity"/>
    <property type="evidence" value="ECO:0007669"/>
    <property type="project" value="UniProtKB-UniRule"/>
</dbReference>
<evidence type="ECO:0000256" key="1">
    <source>
        <dbReference type="ARBA" id="ARBA00022490"/>
    </source>
</evidence>
<dbReference type="GO" id="GO:0005737">
    <property type="term" value="C:cytoplasm"/>
    <property type="evidence" value="ECO:0007669"/>
    <property type="project" value="UniProtKB-SubCell"/>
</dbReference>
<keyword evidence="9 10" id="KW-0342">GTP-binding</keyword>
<feature type="binding site" evidence="10">
    <location>
        <position position="305"/>
    </location>
    <ligand>
        <name>Zn(2+)</name>
        <dbReference type="ChEBI" id="CHEBI:29105"/>
    </ligand>
</feature>
<evidence type="ECO:0000256" key="8">
    <source>
        <dbReference type="ARBA" id="ARBA00022884"/>
    </source>
</evidence>
<feature type="binding site" evidence="10">
    <location>
        <begin position="159"/>
        <end position="162"/>
    </location>
    <ligand>
        <name>GTP</name>
        <dbReference type="ChEBI" id="CHEBI:37565"/>
    </ligand>
</feature>
<dbReference type="PROSITE" id="PS50936">
    <property type="entry name" value="ENGC_GTPASE"/>
    <property type="match status" value="1"/>
</dbReference>
<comment type="subcellular location">
    <subcellularLocation>
        <location evidence="10">Cytoplasm</location>
    </subcellularLocation>
</comment>
<evidence type="ECO:0000259" key="11">
    <source>
        <dbReference type="PROSITE" id="PS50936"/>
    </source>
</evidence>
<evidence type="ECO:0000256" key="10">
    <source>
        <dbReference type="HAMAP-Rule" id="MF_01820"/>
    </source>
</evidence>
<comment type="caution">
    <text evidence="13">The sequence shown here is derived from an EMBL/GenBank/DDBJ whole genome shotgun (WGS) entry which is preliminary data.</text>
</comment>
<evidence type="ECO:0000256" key="3">
    <source>
        <dbReference type="ARBA" id="ARBA00022723"/>
    </source>
</evidence>
<dbReference type="EMBL" id="LRFC01000034">
    <property type="protein sequence ID" value="KZE64933.1"/>
    <property type="molecule type" value="Genomic_DNA"/>
</dbReference>
<keyword evidence="5 10" id="KW-0547">Nucleotide-binding</keyword>
<evidence type="ECO:0000259" key="12">
    <source>
        <dbReference type="PROSITE" id="PS51721"/>
    </source>
</evidence>
<feature type="binding site" evidence="10">
    <location>
        <position position="299"/>
    </location>
    <ligand>
        <name>Zn(2+)</name>
        <dbReference type="ChEBI" id="CHEBI:29105"/>
    </ligand>
</feature>
<keyword evidence="6 10" id="KW-0378">Hydrolase</keyword>
<dbReference type="CDD" id="cd01854">
    <property type="entry name" value="YjeQ_EngC"/>
    <property type="match status" value="1"/>
</dbReference>
<protein>
    <recommendedName>
        <fullName evidence="10">Small ribosomal subunit biogenesis GTPase RsgA</fullName>
        <ecNumber evidence="10">3.6.1.-</ecNumber>
    </recommendedName>
</protein>
<feature type="domain" description="EngC GTPase" evidence="11">
    <location>
        <begin position="120"/>
        <end position="267"/>
    </location>
</feature>
<dbReference type="PANTHER" id="PTHR32120:SF10">
    <property type="entry name" value="SMALL RIBOSOMAL SUBUNIT BIOGENESIS GTPASE RSGA"/>
    <property type="match status" value="1"/>
</dbReference>
<dbReference type="PROSITE" id="PS51721">
    <property type="entry name" value="G_CP"/>
    <property type="match status" value="1"/>
</dbReference>
<feature type="domain" description="CP-type G" evidence="12">
    <location>
        <begin position="111"/>
        <end position="269"/>
    </location>
</feature>
<organism evidence="13 14">
    <name type="scientific">Fictibacillus phosphorivorans</name>
    <dbReference type="NCBI Taxonomy" id="1221500"/>
    <lineage>
        <taxon>Bacteria</taxon>
        <taxon>Bacillati</taxon>
        <taxon>Bacillota</taxon>
        <taxon>Bacilli</taxon>
        <taxon>Bacillales</taxon>
        <taxon>Fictibacillaceae</taxon>
        <taxon>Fictibacillus</taxon>
    </lineage>
</organism>
<evidence type="ECO:0000313" key="13">
    <source>
        <dbReference type="EMBL" id="KZE64933.1"/>
    </source>
</evidence>
<dbReference type="InterPro" id="IPR004881">
    <property type="entry name" value="Ribosome_biogen_GTPase_RsgA"/>
</dbReference>
<dbReference type="InterPro" id="IPR010914">
    <property type="entry name" value="RsgA_GTPase_dom"/>
</dbReference>
<name>A0A163QD12_9BACL</name>
<feature type="binding site" evidence="10">
    <location>
        <position position="292"/>
    </location>
    <ligand>
        <name>Zn(2+)</name>
        <dbReference type="ChEBI" id="CHEBI:29105"/>
    </ligand>
</feature>
<gene>
    <name evidence="10" type="primary">rsgA</name>
    <name evidence="13" type="ORF">AWM68_09810</name>
</gene>
<keyword evidence="7 10" id="KW-0862">Zinc</keyword>
<evidence type="ECO:0000256" key="6">
    <source>
        <dbReference type="ARBA" id="ARBA00022801"/>
    </source>
</evidence>
<keyword evidence="3 10" id="KW-0479">Metal-binding</keyword>
<evidence type="ECO:0000256" key="5">
    <source>
        <dbReference type="ARBA" id="ARBA00022741"/>
    </source>
</evidence>
<dbReference type="SUPFAM" id="SSF52540">
    <property type="entry name" value="P-loop containing nucleoside triphosphate hydrolases"/>
    <property type="match status" value="1"/>
</dbReference>
<dbReference type="HAMAP" id="MF_01820">
    <property type="entry name" value="GTPase_RsgA"/>
    <property type="match status" value="1"/>
</dbReference>
<reference evidence="14" key="1">
    <citation type="submission" date="2016-01" db="EMBL/GenBank/DDBJ databases">
        <title>Draft genome of Chromobacterium sp. F49.</title>
        <authorList>
            <person name="Hong K.W."/>
        </authorList>
    </citation>
    <scope>NUCLEOTIDE SEQUENCE [LARGE SCALE GENOMIC DNA]</scope>
    <source>
        <strain evidence="14">P7IIIA</strain>
    </source>
</reference>
<dbReference type="InterPro" id="IPR027417">
    <property type="entry name" value="P-loop_NTPase"/>
</dbReference>
<accession>A0A163QD12</accession>
<keyword evidence="4 10" id="KW-0699">rRNA-binding</keyword>
<dbReference type="Gene3D" id="1.10.40.50">
    <property type="entry name" value="Probable gtpase engc, domain 3"/>
    <property type="match status" value="1"/>
</dbReference>
<comment type="cofactor">
    <cofactor evidence="10">
        <name>Zn(2+)</name>
        <dbReference type="ChEBI" id="CHEBI:29105"/>
    </cofactor>
    <text evidence="10">Binds 1 zinc ion per subunit.</text>
</comment>
<dbReference type="EC" id="3.6.1.-" evidence="10"/>
<evidence type="ECO:0000256" key="2">
    <source>
        <dbReference type="ARBA" id="ARBA00022517"/>
    </source>
</evidence>
<evidence type="ECO:0000256" key="9">
    <source>
        <dbReference type="ARBA" id="ARBA00023134"/>
    </source>
</evidence>
<proteinExistence type="inferred from homology"/>
<keyword evidence="8 10" id="KW-0694">RNA-binding</keyword>
<keyword evidence="1 10" id="KW-0963">Cytoplasm</keyword>
<dbReference type="NCBIfam" id="TIGR00157">
    <property type="entry name" value="ribosome small subunit-dependent GTPase A"/>
    <property type="match status" value="1"/>
</dbReference>
<evidence type="ECO:0000256" key="7">
    <source>
        <dbReference type="ARBA" id="ARBA00022833"/>
    </source>
</evidence>
<evidence type="ECO:0000313" key="14">
    <source>
        <dbReference type="Proteomes" id="UP000076567"/>
    </source>
</evidence>
<feature type="binding site" evidence="10">
    <location>
        <position position="297"/>
    </location>
    <ligand>
        <name>Zn(2+)</name>
        <dbReference type="ChEBI" id="CHEBI:29105"/>
    </ligand>
</feature>
<sequence>MDNIYSEGITLNLKSLGWNQTFEESFKAYESHHFIPGRISIEHKGLYTVLTEHGEMLGEITGKIRFNATGRHDFPAVGDWVAVQANPQEGKAYVHGILPRKSKFSRKAAGLTTDEQIVATNVDTVFLVNALNQDFNLRRLERYLLMAWESGATPVIVLSKADLCEDIQKYLDEVETIAFGVPTFAVSAETGTGLDALSSYITEGETVALLGSSGVGKSTLANKLFGSEVLKTNGIREEDGKGKHTTTHRELLVLESGGILIDTPGMRELQLWEGENSLSHSFQDVEGFAEQCRFRDCTHQNEPGCRVQEAIENGELSEERYTSFVKLQRELAYFARKEDQKLALAERAKWKKIAGDRTRVHRK</sequence>
<keyword evidence="2 10" id="KW-0690">Ribosome biogenesis</keyword>
<dbReference type="GO" id="GO:0005525">
    <property type="term" value="F:GTP binding"/>
    <property type="evidence" value="ECO:0007669"/>
    <property type="project" value="UniProtKB-UniRule"/>
</dbReference>
<feature type="binding site" evidence="10">
    <location>
        <begin position="211"/>
        <end position="219"/>
    </location>
    <ligand>
        <name>GTP</name>
        <dbReference type="ChEBI" id="CHEBI:37565"/>
    </ligand>
</feature>